<sequence length="119" mass="12695">MTSAPRPLPAWLTVSTGQVVDGRACRTRAAFFEEVARALRFPAYFGRNWDALTDCLRDTGAVELVVGHAEELLADEPGEQLATLLTVLADASRDGLAVTLCTDAGHDAALRERVAAALT</sequence>
<dbReference type="Gene3D" id="3.30.370.10">
    <property type="entry name" value="Barstar-like"/>
    <property type="match status" value="1"/>
</dbReference>
<comment type="caution">
    <text evidence="3">The sequence shown here is derived from an EMBL/GenBank/DDBJ whole genome shotgun (WGS) entry which is preliminary data.</text>
</comment>
<dbReference type="Proteomes" id="UP000565579">
    <property type="component" value="Unassembled WGS sequence"/>
</dbReference>
<dbReference type="InterPro" id="IPR000468">
    <property type="entry name" value="Barstar"/>
</dbReference>
<dbReference type="SUPFAM" id="SSF52038">
    <property type="entry name" value="Barstar-related"/>
    <property type="match status" value="1"/>
</dbReference>
<keyword evidence="4" id="KW-1185">Reference proteome</keyword>
<feature type="domain" description="Barstar (barnase inhibitor)" evidence="2">
    <location>
        <begin position="19"/>
        <end position="94"/>
    </location>
</feature>
<dbReference type="EMBL" id="JACHMI010000001">
    <property type="protein sequence ID" value="MBB6549253.1"/>
    <property type="molecule type" value="Genomic_DNA"/>
</dbReference>
<reference evidence="3 4" key="1">
    <citation type="submission" date="2020-08" db="EMBL/GenBank/DDBJ databases">
        <title>Sequencing the genomes of 1000 actinobacteria strains.</title>
        <authorList>
            <person name="Klenk H.-P."/>
        </authorList>
    </citation>
    <scope>NUCLEOTIDE SEQUENCE [LARGE SCALE GENOMIC DNA]</scope>
    <source>
        <strain evidence="3 4">DSM 43768</strain>
    </source>
</reference>
<protein>
    <submittedName>
        <fullName evidence="3">RNAse (Barnase) inhibitor barstar</fullName>
    </submittedName>
</protein>
<evidence type="ECO:0000313" key="3">
    <source>
        <dbReference type="EMBL" id="MBB6549253.1"/>
    </source>
</evidence>
<evidence type="ECO:0000256" key="1">
    <source>
        <dbReference type="ARBA" id="ARBA00006845"/>
    </source>
</evidence>
<dbReference type="InterPro" id="IPR035905">
    <property type="entry name" value="Barstar-like_sf"/>
</dbReference>
<dbReference type="RefSeq" id="WP_185103652.1">
    <property type="nucleotide sequence ID" value="NZ_BAAAXY010000063.1"/>
</dbReference>
<organism evidence="3 4">
    <name type="scientific">Nonomuraea rubra</name>
    <dbReference type="NCBI Taxonomy" id="46180"/>
    <lineage>
        <taxon>Bacteria</taxon>
        <taxon>Bacillati</taxon>
        <taxon>Actinomycetota</taxon>
        <taxon>Actinomycetes</taxon>
        <taxon>Streptosporangiales</taxon>
        <taxon>Streptosporangiaceae</taxon>
        <taxon>Nonomuraea</taxon>
    </lineage>
</organism>
<dbReference type="AlphaFoldDB" id="A0A7X0TZ94"/>
<evidence type="ECO:0000259" key="2">
    <source>
        <dbReference type="Pfam" id="PF01337"/>
    </source>
</evidence>
<dbReference type="Pfam" id="PF01337">
    <property type="entry name" value="Barstar"/>
    <property type="match status" value="1"/>
</dbReference>
<gene>
    <name evidence="3" type="ORF">HD593_004048</name>
</gene>
<proteinExistence type="inferred from homology"/>
<name>A0A7X0TZ94_9ACTN</name>
<evidence type="ECO:0000313" key="4">
    <source>
        <dbReference type="Proteomes" id="UP000565579"/>
    </source>
</evidence>
<comment type="similarity">
    <text evidence="1">Belongs to the barstar family.</text>
</comment>
<accession>A0A7X0TZ94</accession>